<evidence type="ECO:0000256" key="2">
    <source>
        <dbReference type="SAM" id="Phobius"/>
    </source>
</evidence>
<dbReference type="Proteomes" id="UP001183615">
    <property type="component" value="Unassembled WGS sequence"/>
</dbReference>
<evidence type="ECO:0000313" key="5">
    <source>
        <dbReference type="Proteomes" id="UP001183615"/>
    </source>
</evidence>
<dbReference type="SUPFAM" id="SSF55486">
    <property type="entry name" value="Metalloproteases ('zincins'), catalytic domain"/>
    <property type="match status" value="1"/>
</dbReference>
<dbReference type="InterPro" id="IPR022603">
    <property type="entry name" value="DUF3152"/>
</dbReference>
<evidence type="ECO:0000259" key="3">
    <source>
        <dbReference type="Pfam" id="PF11350"/>
    </source>
</evidence>
<protein>
    <submittedName>
        <fullName evidence="4">DUF3152 domain-containing protein</fullName>
    </submittedName>
</protein>
<feature type="region of interest" description="Disordered" evidence="1">
    <location>
        <begin position="44"/>
        <end position="91"/>
    </location>
</feature>
<keyword evidence="2" id="KW-0472">Membrane</keyword>
<evidence type="ECO:0000256" key="1">
    <source>
        <dbReference type="SAM" id="MobiDB-lite"/>
    </source>
</evidence>
<accession>A0ABU2S2G0</accession>
<keyword evidence="5" id="KW-1185">Reference proteome</keyword>
<organism evidence="4 5">
    <name type="scientific">Streptomyces johnsoniae</name>
    <dbReference type="NCBI Taxonomy" id="3075532"/>
    <lineage>
        <taxon>Bacteria</taxon>
        <taxon>Bacillati</taxon>
        <taxon>Actinomycetota</taxon>
        <taxon>Actinomycetes</taxon>
        <taxon>Kitasatosporales</taxon>
        <taxon>Streptomycetaceae</taxon>
        <taxon>Streptomyces</taxon>
    </lineage>
</organism>
<keyword evidence="2" id="KW-1133">Transmembrane helix</keyword>
<dbReference type="EMBL" id="JAVREV010000005">
    <property type="protein sequence ID" value="MDT0443188.1"/>
    <property type="molecule type" value="Genomic_DNA"/>
</dbReference>
<reference evidence="5" key="1">
    <citation type="submission" date="2023-07" db="EMBL/GenBank/DDBJ databases">
        <title>30 novel species of actinomycetes from the DSMZ collection.</title>
        <authorList>
            <person name="Nouioui I."/>
        </authorList>
    </citation>
    <scope>NUCLEOTIDE SEQUENCE [LARGE SCALE GENOMIC DNA]</scope>
    <source>
        <strain evidence="5">DSM 41886</strain>
    </source>
</reference>
<feature type="domain" description="DUF3152" evidence="3">
    <location>
        <begin position="106"/>
        <end position="286"/>
    </location>
</feature>
<gene>
    <name evidence="4" type="ORF">RM779_11350</name>
</gene>
<evidence type="ECO:0000313" key="4">
    <source>
        <dbReference type="EMBL" id="MDT0443188.1"/>
    </source>
</evidence>
<name>A0ABU2S2G0_9ACTN</name>
<proteinExistence type="predicted"/>
<comment type="caution">
    <text evidence="4">The sequence shown here is derived from an EMBL/GenBank/DDBJ whole genome shotgun (WGS) entry which is preliminary data.</text>
</comment>
<dbReference type="Pfam" id="PF11350">
    <property type="entry name" value="DUF3152"/>
    <property type="match status" value="1"/>
</dbReference>
<keyword evidence="2" id="KW-0812">Transmembrane</keyword>
<sequence length="288" mass="30847">MRGDSPGHRRAKGGWGRTLAGIGAAAVVTALGVVVAVRMVDPDAGVSDVSDAAQPAPGGNEELRDGGAPTPPEAAEQTPAEPSTPPEPTYDELLSTMFELDPEMTGSGELVPVEGTAEAVEPEAATQLRYRVDVEDRLGLDPELFAEAVHRTLNDDRGWTNDGERSFSRVSAGDYDFIVTLASPGTTADWCARSGLDVTEDNVSCNSSNTERVMINAWRWAQGSETYGDDIAGYRQMLINHEVGHRLGYGHLTCPAEGALAPVMMQQTKFLEMNGVTCRPNPWPHPDN</sequence>
<feature type="transmembrane region" description="Helical" evidence="2">
    <location>
        <begin position="20"/>
        <end position="40"/>
    </location>
</feature>